<dbReference type="InterPro" id="IPR028098">
    <property type="entry name" value="Glyco_trans_4-like_N"/>
</dbReference>
<feature type="domain" description="Glycosyltransferase subfamily 4-like N-terminal" evidence="1">
    <location>
        <begin position="14"/>
        <end position="160"/>
    </location>
</feature>
<organism evidence="2">
    <name type="scientific">marine sediment metagenome</name>
    <dbReference type="NCBI Taxonomy" id="412755"/>
    <lineage>
        <taxon>unclassified sequences</taxon>
        <taxon>metagenomes</taxon>
        <taxon>ecological metagenomes</taxon>
    </lineage>
</organism>
<dbReference type="AlphaFoldDB" id="X0VH07"/>
<dbReference type="SUPFAM" id="SSF53756">
    <property type="entry name" value="UDP-Glycosyltransferase/glycogen phosphorylase"/>
    <property type="match status" value="1"/>
</dbReference>
<protein>
    <recommendedName>
        <fullName evidence="1">Glycosyltransferase subfamily 4-like N-terminal domain-containing protein</fullName>
    </recommendedName>
</protein>
<evidence type="ECO:0000259" key="1">
    <source>
        <dbReference type="Pfam" id="PF13439"/>
    </source>
</evidence>
<evidence type="ECO:0000313" key="2">
    <source>
        <dbReference type="EMBL" id="GAG17584.1"/>
    </source>
</evidence>
<feature type="non-terminal residue" evidence="2">
    <location>
        <position position="160"/>
    </location>
</feature>
<comment type="caution">
    <text evidence="2">The sequence shown here is derived from an EMBL/GenBank/DDBJ whole genome shotgun (WGS) entry which is preliminary data.</text>
</comment>
<gene>
    <name evidence="2" type="ORF">S01H1_52626</name>
</gene>
<name>X0VH07_9ZZZZ</name>
<sequence>MRDVLIICEYPTLNGGERSMLSTFSAIQAAGYRIRVAAPAVGDLADELRRRQVEHVPLELVGADGIRKDQAAARETIAELLSAAQPGLVHANSLSMGRLIGPVVASHNIPSVAHIRDIVRLSKQAMDDVNQNTRLIAVSNATRDAHVANGLDAQKAHVVH</sequence>
<dbReference type="EMBL" id="BARS01034024">
    <property type="protein sequence ID" value="GAG17584.1"/>
    <property type="molecule type" value="Genomic_DNA"/>
</dbReference>
<accession>X0VH07</accession>
<reference evidence="2" key="1">
    <citation type="journal article" date="2014" name="Front. Microbiol.">
        <title>High frequency of phylogenetically diverse reductive dehalogenase-homologous genes in deep subseafloor sedimentary metagenomes.</title>
        <authorList>
            <person name="Kawai M."/>
            <person name="Futagami T."/>
            <person name="Toyoda A."/>
            <person name="Takaki Y."/>
            <person name="Nishi S."/>
            <person name="Hori S."/>
            <person name="Arai W."/>
            <person name="Tsubouchi T."/>
            <person name="Morono Y."/>
            <person name="Uchiyama I."/>
            <person name="Ito T."/>
            <person name="Fujiyama A."/>
            <person name="Inagaki F."/>
            <person name="Takami H."/>
        </authorList>
    </citation>
    <scope>NUCLEOTIDE SEQUENCE</scope>
    <source>
        <strain evidence="2">Expedition CK06-06</strain>
    </source>
</reference>
<dbReference type="Pfam" id="PF13439">
    <property type="entry name" value="Glyco_transf_4"/>
    <property type="match status" value="1"/>
</dbReference>
<proteinExistence type="predicted"/>
<dbReference type="Gene3D" id="3.40.50.2000">
    <property type="entry name" value="Glycogen Phosphorylase B"/>
    <property type="match status" value="1"/>
</dbReference>